<reference evidence="2" key="1">
    <citation type="submission" date="2022-08" db="EMBL/GenBank/DDBJ databases">
        <authorList>
            <person name="Kallberg Y."/>
            <person name="Tangrot J."/>
            <person name="Rosling A."/>
        </authorList>
    </citation>
    <scope>NUCLEOTIDE SEQUENCE</scope>
    <source>
        <strain evidence="2">Wild A</strain>
    </source>
</reference>
<accession>A0A9W4SR52</accession>
<evidence type="ECO:0000256" key="1">
    <source>
        <dbReference type="SAM" id="Coils"/>
    </source>
</evidence>
<proteinExistence type="predicted"/>
<dbReference type="AlphaFoldDB" id="A0A9W4SR52"/>
<feature type="coiled-coil region" evidence="1">
    <location>
        <begin position="118"/>
        <end position="145"/>
    </location>
</feature>
<organism evidence="2 3">
    <name type="scientific">Funneliformis geosporum</name>
    <dbReference type="NCBI Taxonomy" id="1117311"/>
    <lineage>
        <taxon>Eukaryota</taxon>
        <taxon>Fungi</taxon>
        <taxon>Fungi incertae sedis</taxon>
        <taxon>Mucoromycota</taxon>
        <taxon>Glomeromycotina</taxon>
        <taxon>Glomeromycetes</taxon>
        <taxon>Glomerales</taxon>
        <taxon>Glomeraceae</taxon>
        <taxon>Funneliformis</taxon>
    </lineage>
</organism>
<sequence length="225" mass="26026">MSLKLKNYVIWYQYKTRSANTVRELPGKELIDLCKAIITNSKLSEPADTLILKVKLEGETEYNTTLNCDYFEEHCNGDFKRLVEMHKIKRLNPISVTTMENERLRDELATQVNPINVTSQDNQEMQRLRDELAALKITQAQALSKEIHVRYNDQAITFRRSMLEEIGTSNVEDLIELIRPKLRKFIEKVSDIVITLRPGNNEVLGSETPITELYNTEDQALRVVV</sequence>
<dbReference type="EMBL" id="CAMKVN010001693">
    <property type="protein sequence ID" value="CAI2177548.1"/>
    <property type="molecule type" value="Genomic_DNA"/>
</dbReference>
<keyword evidence="1" id="KW-0175">Coiled coil</keyword>
<name>A0A9W4SR52_9GLOM</name>
<keyword evidence="3" id="KW-1185">Reference proteome</keyword>
<feature type="non-terminal residue" evidence="2">
    <location>
        <position position="225"/>
    </location>
</feature>
<comment type="caution">
    <text evidence="2">The sequence shown here is derived from an EMBL/GenBank/DDBJ whole genome shotgun (WGS) entry which is preliminary data.</text>
</comment>
<protein>
    <submittedName>
        <fullName evidence="2">18399_t:CDS:1</fullName>
    </submittedName>
</protein>
<evidence type="ECO:0000313" key="3">
    <source>
        <dbReference type="Proteomes" id="UP001153678"/>
    </source>
</evidence>
<dbReference type="Proteomes" id="UP001153678">
    <property type="component" value="Unassembled WGS sequence"/>
</dbReference>
<gene>
    <name evidence="2" type="ORF">FWILDA_LOCUS8141</name>
</gene>
<evidence type="ECO:0000313" key="2">
    <source>
        <dbReference type="EMBL" id="CAI2177548.1"/>
    </source>
</evidence>